<evidence type="ECO:0000313" key="2">
    <source>
        <dbReference type="Proteomes" id="UP000499080"/>
    </source>
</evidence>
<organism evidence="1 2">
    <name type="scientific">Araneus ventricosus</name>
    <name type="common">Orbweaver spider</name>
    <name type="synonym">Epeira ventricosa</name>
    <dbReference type="NCBI Taxonomy" id="182803"/>
    <lineage>
        <taxon>Eukaryota</taxon>
        <taxon>Metazoa</taxon>
        <taxon>Ecdysozoa</taxon>
        <taxon>Arthropoda</taxon>
        <taxon>Chelicerata</taxon>
        <taxon>Arachnida</taxon>
        <taxon>Araneae</taxon>
        <taxon>Araneomorphae</taxon>
        <taxon>Entelegynae</taxon>
        <taxon>Araneoidea</taxon>
        <taxon>Araneidae</taxon>
        <taxon>Araneus</taxon>
    </lineage>
</organism>
<protein>
    <recommendedName>
        <fullName evidence="3">Pre-C2HC domain-containing protein</fullName>
    </recommendedName>
</protein>
<sequence length="302" mass="34319">MEEEKQLKLVISGLPSDYPVEEIIDTLKGFKFQRIQCHPIRHRQTKRNLDLFLVTLPKITDSSNYRPPHGRINTQEIDRIFNQSNKGYNSKHRAWSRGRSNTNGTIIHDNIVSNNVVLLAPLEPTHFPYNHASSRTLNFGIMIKIPAGKASSHNDLSSDHNPVFFKLYLSTSPAKNTVLPIGKPTVKSFTIASQADNPKMDTTEYVGDCISKFTCFITTAINFSTKVQLIKGPCRQLPQLILDKMKIKNSYVSFISKPSTHLSKKRFTNFKRKFTKTLKHSTIIGGERPFKESTPKRTLSMT</sequence>
<comment type="caution">
    <text evidence="1">The sequence shown here is derived from an EMBL/GenBank/DDBJ whole genome shotgun (WGS) entry which is preliminary data.</text>
</comment>
<accession>A0A4Y2VAS7</accession>
<evidence type="ECO:0000313" key="1">
    <source>
        <dbReference type="EMBL" id="GBO21678.1"/>
    </source>
</evidence>
<reference evidence="1 2" key="1">
    <citation type="journal article" date="2019" name="Sci. Rep.">
        <title>Orb-weaving spider Araneus ventricosus genome elucidates the spidroin gene catalogue.</title>
        <authorList>
            <person name="Kono N."/>
            <person name="Nakamura H."/>
            <person name="Ohtoshi R."/>
            <person name="Moran D.A.P."/>
            <person name="Shinohara A."/>
            <person name="Yoshida Y."/>
            <person name="Fujiwara M."/>
            <person name="Mori M."/>
            <person name="Tomita M."/>
            <person name="Arakawa K."/>
        </authorList>
    </citation>
    <scope>NUCLEOTIDE SEQUENCE [LARGE SCALE GENOMIC DNA]</scope>
</reference>
<proteinExistence type="predicted"/>
<dbReference type="Proteomes" id="UP000499080">
    <property type="component" value="Unassembled WGS sequence"/>
</dbReference>
<gene>
    <name evidence="1" type="ORF">AVEN_26086_1</name>
</gene>
<name>A0A4Y2VAS7_ARAVE</name>
<dbReference type="AlphaFoldDB" id="A0A4Y2VAS7"/>
<dbReference type="OrthoDB" id="6431035at2759"/>
<dbReference type="SUPFAM" id="SSF56219">
    <property type="entry name" value="DNase I-like"/>
    <property type="match status" value="1"/>
</dbReference>
<keyword evidence="2" id="KW-1185">Reference proteome</keyword>
<evidence type="ECO:0008006" key="3">
    <source>
        <dbReference type="Google" id="ProtNLM"/>
    </source>
</evidence>
<dbReference type="EMBL" id="BGPR01044827">
    <property type="protein sequence ID" value="GBO21678.1"/>
    <property type="molecule type" value="Genomic_DNA"/>
</dbReference>
<dbReference type="InterPro" id="IPR036691">
    <property type="entry name" value="Endo/exonu/phosph_ase_sf"/>
</dbReference>